<keyword evidence="1" id="KW-0732">Signal</keyword>
<name>A0ABT7AQ42_9CYAN</name>
<dbReference type="RefSeq" id="WP_283752770.1">
    <property type="nucleotide sequence ID" value="NZ_JAQOSP010000041.1"/>
</dbReference>
<gene>
    <name evidence="2" type="ORF">PMG71_06170</name>
</gene>
<feature type="signal peptide" evidence="1">
    <location>
        <begin position="1"/>
        <end position="24"/>
    </location>
</feature>
<evidence type="ECO:0000313" key="2">
    <source>
        <dbReference type="EMBL" id="MDJ1169006.1"/>
    </source>
</evidence>
<protein>
    <submittedName>
        <fullName evidence="2">Uncharacterized protein</fullName>
    </submittedName>
</protein>
<feature type="chain" id="PRO_5045331091" evidence="1">
    <location>
        <begin position="25"/>
        <end position="123"/>
    </location>
</feature>
<accession>A0ABT7AQ42</accession>
<evidence type="ECO:0000313" key="3">
    <source>
        <dbReference type="Proteomes" id="UP001235303"/>
    </source>
</evidence>
<keyword evidence="3" id="KW-1185">Reference proteome</keyword>
<dbReference type="EMBL" id="JAQOSP010000041">
    <property type="protein sequence ID" value="MDJ1169006.1"/>
    <property type="molecule type" value="Genomic_DNA"/>
</dbReference>
<organism evidence="2 3">
    <name type="scientific">Roseofilum acuticapitatum BLCC-M154</name>
    <dbReference type="NCBI Taxonomy" id="3022444"/>
    <lineage>
        <taxon>Bacteria</taxon>
        <taxon>Bacillati</taxon>
        <taxon>Cyanobacteriota</taxon>
        <taxon>Cyanophyceae</taxon>
        <taxon>Desertifilales</taxon>
        <taxon>Desertifilaceae</taxon>
        <taxon>Roseofilum</taxon>
        <taxon>Roseofilum acuticapitatum</taxon>
    </lineage>
</organism>
<evidence type="ECO:0000256" key="1">
    <source>
        <dbReference type="SAM" id="SignalP"/>
    </source>
</evidence>
<proteinExistence type="predicted"/>
<sequence>MNALKTTALIFTGACFSLCLTASPAQPLQLHFQSPDGRTSADLLFGDYVTNFNPAWTSYNAVGIELHQDPTKDPIDSFLKGESYKAYYHNGSPDPNLIELIKTSIQANKPYKCSPTECLFPLN</sequence>
<reference evidence="2 3" key="1">
    <citation type="submission" date="2023-01" db="EMBL/GenBank/DDBJ databases">
        <title>Novel diversity within Roseofilum (Cyanobacteria; Desertifilaceae) from marine benthic mats with descriptions of four novel species.</title>
        <authorList>
            <person name="Wang Y."/>
            <person name="Berthold D.E."/>
            <person name="Hu J."/>
            <person name="Lefler F.W."/>
            <person name="Laughinghouse H.D. IV."/>
        </authorList>
    </citation>
    <scope>NUCLEOTIDE SEQUENCE [LARGE SCALE GENOMIC DNA]</scope>
    <source>
        <strain evidence="2 3">BLCC-M154</strain>
    </source>
</reference>
<comment type="caution">
    <text evidence="2">The sequence shown here is derived from an EMBL/GenBank/DDBJ whole genome shotgun (WGS) entry which is preliminary data.</text>
</comment>
<dbReference type="Proteomes" id="UP001235303">
    <property type="component" value="Unassembled WGS sequence"/>
</dbReference>